<dbReference type="Proteomes" id="UP000050790">
    <property type="component" value="Unassembled WGS sequence"/>
</dbReference>
<reference evidence="2" key="1">
    <citation type="submission" date="2023-11" db="UniProtKB">
        <authorList>
            <consortium name="WormBaseParasite"/>
        </authorList>
    </citation>
    <scope>IDENTIFICATION</scope>
</reference>
<evidence type="ECO:0000313" key="1">
    <source>
        <dbReference type="Proteomes" id="UP000050790"/>
    </source>
</evidence>
<name>A0AA85AIQ9_9TREM</name>
<sequence>MMYIFIHDSHTDVFNDFRVHIMLSSNMFGFRFVLDIVVAKLSVSVKEWDELITKNDVRDSLDVLDRYCANVVNVVKELDPKLSSVTLSCDIHQSQKPKNNDAKTIDVQLAVLTSEMEKVYSSNTWFSSLKNALESGTVNVNSKWITKTYLFESNYGTHVVADRCADLKNIMSSRYLGFGESMENCVFEMPGGNIRISMKYRELMKKGYCCLEYNIYRRIYWSIDELLQSKEYDDE</sequence>
<protein>
    <submittedName>
        <fullName evidence="2">Uncharacterized protein</fullName>
    </submittedName>
</protein>
<dbReference type="AlphaFoldDB" id="A0AA85AIQ9"/>
<accession>A0AA85AIQ9</accession>
<proteinExistence type="predicted"/>
<organism evidence="1 2">
    <name type="scientific">Schistosoma margrebowiei</name>
    <dbReference type="NCBI Taxonomy" id="48269"/>
    <lineage>
        <taxon>Eukaryota</taxon>
        <taxon>Metazoa</taxon>
        <taxon>Spiralia</taxon>
        <taxon>Lophotrochozoa</taxon>
        <taxon>Platyhelminthes</taxon>
        <taxon>Trematoda</taxon>
        <taxon>Digenea</taxon>
        <taxon>Strigeidida</taxon>
        <taxon>Schistosomatoidea</taxon>
        <taxon>Schistosomatidae</taxon>
        <taxon>Schistosoma</taxon>
    </lineage>
</organism>
<evidence type="ECO:0000313" key="2">
    <source>
        <dbReference type="WBParaSite" id="SMRG1_84710.1"/>
    </source>
</evidence>
<dbReference type="WBParaSite" id="SMRG1_84710.1">
    <property type="protein sequence ID" value="SMRG1_84710.1"/>
    <property type="gene ID" value="SMRG1_84710"/>
</dbReference>